<keyword evidence="2" id="KW-0723">Serine/threonine-protein kinase</keyword>
<feature type="compositionally biased region" description="Low complexity" evidence="10">
    <location>
        <begin position="213"/>
        <end position="225"/>
    </location>
</feature>
<evidence type="ECO:0000256" key="2">
    <source>
        <dbReference type="ARBA" id="ARBA00022527"/>
    </source>
</evidence>
<evidence type="ECO:0000256" key="1">
    <source>
        <dbReference type="ARBA" id="ARBA00012513"/>
    </source>
</evidence>
<evidence type="ECO:0000256" key="7">
    <source>
        <dbReference type="ARBA" id="ARBA00047899"/>
    </source>
</evidence>
<dbReference type="OrthoDB" id="248923at2759"/>
<dbReference type="Pfam" id="PF00069">
    <property type="entry name" value="Pkinase"/>
    <property type="match status" value="2"/>
</dbReference>
<sequence length="526" mass="54343">MNTVSLNYGQLIADCWGAGVAWLPFSACGLPNLSAWLPSGVEYINVGHRRFRVLQKLGEGGYAVVLLAVEVATPEHHHVDPEPRALKKVLIQSREHLEAVQLEMRIHSAVQHHPNILPLLDFCCTESTYAPGPAASRSSPGGHPGSVLLGVTPMLPPSAHLSSTPPPHLHPSTLALTPPHLAPIVEHGGARGGGAGAGSLPGHGQAGAGHLPGPGPAAGAMQRSAGGAGAGSSSSGGGAGAAPGEEVACFLFPVFRDGTLAAELDRLAARNEMLPTREVLSIFVQMARAVRHVHQHNYAHRDVKPLNMLIAVQDGAAGGGAGSSGPGSAVAAQRQAGPGRPAAAAGGVEAGVSLMASSSAPSGPRYRCVLMDFGSARPRLAHLHNRAQARAMVEDAEAHCSAPYRAPELFDPPSPATMDYGLCDVWALGASLFHVMYGSPPFARAMNESGGSLALAVLNCAIGWPRPGSPAYPPELHQLVTQAMQAEPCDRPTADQLVGMAEALLERHLPDPATSGQPPGAVQQRR</sequence>
<keyword evidence="4 9" id="KW-0547">Nucleotide-binding</keyword>
<comment type="caution">
    <text evidence="12">The sequence shown here is derived from an EMBL/GenBank/DDBJ whole genome shotgun (WGS) entry which is preliminary data.</text>
</comment>
<evidence type="ECO:0000256" key="3">
    <source>
        <dbReference type="ARBA" id="ARBA00022679"/>
    </source>
</evidence>
<protein>
    <recommendedName>
        <fullName evidence="1">non-specific serine/threonine protein kinase</fullName>
        <ecNumber evidence="1">2.7.11.1</ecNumber>
    </recommendedName>
</protein>
<reference evidence="12" key="1">
    <citation type="journal article" date="2020" name="bioRxiv">
        <title>Comparative genomics of Chlamydomonas.</title>
        <authorList>
            <person name="Craig R.J."/>
            <person name="Hasan A.R."/>
            <person name="Ness R.W."/>
            <person name="Keightley P.D."/>
        </authorList>
    </citation>
    <scope>NUCLEOTIDE SEQUENCE</scope>
    <source>
        <strain evidence="12">CCAP 11/70</strain>
    </source>
</reference>
<feature type="compositionally biased region" description="Gly residues" evidence="10">
    <location>
        <begin position="190"/>
        <end position="212"/>
    </location>
</feature>
<dbReference type="SUPFAM" id="SSF56112">
    <property type="entry name" value="Protein kinase-like (PK-like)"/>
    <property type="match status" value="1"/>
</dbReference>
<dbReference type="SMART" id="SM00220">
    <property type="entry name" value="S_TKc"/>
    <property type="match status" value="1"/>
</dbReference>
<keyword evidence="5" id="KW-0418">Kinase</keyword>
<dbReference type="AlphaFoldDB" id="A0A835Y649"/>
<dbReference type="EC" id="2.7.11.1" evidence="1"/>
<evidence type="ECO:0000256" key="5">
    <source>
        <dbReference type="ARBA" id="ARBA00022777"/>
    </source>
</evidence>
<evidence type="ECO:0000256" key="9">
    <source>
        <dbReference type="PROSITE-ProRule" id="PRU10141"/>
    </source>
</evidence>
<dbReference type="GO" id="GO:0004674">
    <property type="term" value="F:protein serine/threonine kinase activity"/>
    <property type="evidence" value="ECO:0007669"/>
    <property type="project" value="UniProtKB-KW"/>
</dbReference>
<organism evidence="12 13">
    <name type="scientific">Edaphochlamys debaryana</name>
    <dbReference type="NCBI Taxonomy" id="47281"/>
    <lineage>
        <taxon>Eukaryota</taxon>
        <taxon>Viridiplantae</taxon>
        <taxon>Chlorophyta</taxon>
        <taxon>core chlorophytes</taxon>
        <taxon>Chlorophyceae</taxon>
        <taxon>CS clade</taxon>
        <taxon>Chlamydomonadales</taxon>
        <taxon>Chlamydomonadales incertae sedis</taxon>
        <taxon>Edaphochlamys</taxon>
    </lineage>
</organism>
<feature type="region of interest" description="Disordered" evidence="10">
    <location>
        <begin position="506"/>
        <end position="526"/>
    </location>
</feature>
<dbReference type="InterPro" id="IPR017441">
    <property type="entry name" value="Protein_kinase_ATP_BS"/>
</dbReference>
<feature type="compositionally biased region" description="Gly residues" evidence="10">
    <location>
        <begin position="226"/>
        <end position="240"/>
    </location>
</feature>
<name>A0A835Y649_9CHLO</name>
<evidence type="ECO:0000256" key="6">
    <source>
        <dbReference type="ARBA" id="ARBA00022840"/>
    </source>
</evidence>
<dbReference type="InterPro" id="IPR008271">
    <property type="entry name" value="Ser/Thr_kinase_AS"/>
</dbReference>
<dbReference type="PROSITE" id="PS00108">
    <property type="entry name" value="PROTEIN_KINASE_ST"/>
    <property type="match status" value="1"/>
</dbReference>
<feature type="region of interest" description="Disordered" evidence="10">
    <location>
        <begin position="131"/>
        <end position="240"/>
    </location>
</feature>
<dbReference type="PANTHER" id="PTHR45998:SF2">
    <property type="entry name" value="SERINE_THREONINE-PROTEIN KINASE 16"/>
    <property type="match status" value="1"/>
</dbReference>
<dbReference type="PANTHER" id="PTHR45998">
    <property type="entry name" value="SERINE/THREONINE-PROTEIN KINASE 16"/>
    <property type="match status" value="1"/>
</dbReference>
<keyword evidence="3" id="KW-0808">Transferase</keyword>
<dbReference type="InterPro" id="IPR011009">
    <property type="entry name" value="Kinase-like_dom_sf"/>
</dbReference>
<feature type="compositionally biased region" description="Low complexity" evidence="10">
    <location>
        <begin position="170"/>
        <end position="183"/>
    </location>
</feature>
<feature type="binding site" evidence="9">
    <location>
        <position position="87"/>
    </location>
    <ligand>
        <name>ATP</name>
        <dbReference type="ChEBI" id="CHEBI:30616"/>
    </ligand>
</feature>
<dbReference type="PROSITE" id="PS00107">
    <property type="entry name" value="PROTEIN_KINASE_ATP"/>
    <property type="match status" value="1"/>
</dbReference>
<accession>A0A835Y649</accession>
<evidence type="ECO:0000313" key="13">
    <source>
        <dbReference type="Proteomes" id="UP000612055"/>
    </source>
</evidence>
<evidence type="ECO:0000256" key="8">
    <source>
        <dbReference type="ARBA" id="ARBA00048679"/>
    </source>
</evidence>
<proteinExistence type="predicted"/>
<dbReference type="PROSITE" id="PS50011">
    <property type="entry name" value="PROTEIN_KINASE_DOM"/>
    <property type="match status" value="1"/>
</dbReference>
<evidence type="ECO:0000256" key="4">
    <source>
        <dbReference type="ARBA" id="ARBA00022741"/>
    </source>
</evidence>
<keyword evidence="6 9" id="KW-0067">ATP-binding</keyword>
<dbReference type="Gene3D" id="1.10.510.10">
    <property type="entry name" value="Transferase(Phosphotransferase) domain 1"/>
    <property type="match status" value="1"/>
</dbReference>
<dbReference type="Proteomes" id="UP000612055">
    <property type="component" value="Unassembled WGS sequence"/>
</dbReference>
<dbReference type="GO" id="GO:0005737">
    <property type="term" value="C:cytoplasm"/>
    <property type="evidence" value="ECO:0007669"/>
    <property type="project" value="TreeGrafter"/>
</dbReference>
<comment type="catalytic activity">
    <reaction evidence="8">
        <text>L-seryl-[protein] + ATP = O-phospho-L-seryl-[protein] + ADP + H(+)</text>
        <dbReference type="Rhea" id="RHEA:17989"/>
        <dbReference type="Rhea" id="RHEA-COMP:9863"/>
        <dbReference type="Rhea" id="RHEA-COMP:11604"/>
        <dbReference type="ChEBI" id="CHEBI:15378"/>
        <dbReference type="ChEBI" id="CHEBI:29999"/>
        <dbReference type="ChEBI" id="CHEBI:30616"/>
        <dbReference type="ChEBI" id="CHEBI:83421"/>
        <dbReference type="ChEBI" id="CHEBI:456216"/>
        <dbReference type="EC" id="2.7.11.1"/>
    </reaction>
</comment>
<feature type="compositionally biased region" description="Low complexity" evidence="10">
    <location>
        <begin position="326"/>
        <end position="344"/>
    </location>
</feature>
<dbReference type="GO" id="GO:0005524">
    <property type="term" value="F:ATP binding"/>
    <property type="evidence" value="ECO:0007669"/>
    <property type="project" value="UniProtKB-UniRule"/>
</dbReference>
<evidence type="ECO:0000313" key="12">
    <source>
        <dbReference type="EMBL" id="KAG2495802.1"/>
    </source>
</evidence>
<dbReference type="EMBL" id="JAEHOE010000022">
    <property type="protein sequence ID" value="KAG2495802.1"/>
    <property type="molecule type" value="Genomic_DNA"/>
</dbReference>
<feature type="region of interest" description="Disordered" evidence="10">
    <location>
        <begin position="320"/>
        <end position="344"/>
    </location>
</feature>
<dbReference type="InterPro" id="IPR052239">
    <property type="entry name" value="Ser/Thr-specific_kinases"/>
</dbReference>
<dbReference type="InterPro" id="IPR000719">
    <property type="entry name" value="Prot_kinase_dom"/>
</dbReference>
<evidence type="ECO:0000256" key="10">
    <source>
        <dbReference type="SAM" id="MobiDB-lite"/>
    </source>
</evidence>
<feature type="domain" description="Protein kinase" evidence="11">
    <location>
        <begin position="51"/>
        <end position="505"/>
    </location>
</feature>
<dbReference type="Gene3D" id="3.30.200.20">
    <property type="entry name" value="Phosphorylase Kinase, domain 1"/>
    <property type="match status" value="1"/>
</dbReference>
<gene>
    <name evidence="12" type="ORF">HYH03_006044</name>
</gene>
<comment type="catalytic activity">
    <reaction evidence="7">
        <text>L-threonyl-[protein] + ATP = O-phospho-L-threonyl-[protein] + ADP + H(+)</text>
        <dbReference type="Rhea" id="RHEA:46608"/>
        <dbReference type="Rhea" id="RHEA-COMP:11060"/>
        <dbReference type="Rhea" id="RHEA-COMP:11605"/>
        <dbReference type="ChEBI" id="CHEBI:15378"/>
        <dbReference type="ChEBI" id="CHEBI:30013"/>
        <dbReference type="ChEBI" id="CHEBI:30616"/>
        <dbReference type="ChEBI" id="CHEBI:61977"/>
        <dbReference type="ChEBI" id="CHEBI:456216"/>
        <dbReference type="EC" id="2.7.11.1"/>
    </reaction>
</comment>
<keyword evidence="13" id="KW-1185">Reference proteome</keyword>
<evidence type="ECO:0000259" key="11">
    <source>
        <dbReference type="PROSITE" id="PS50011"/>
    </source>
</evidence>